<reference evidence="2 4" key="1">
    <citation type="submission" date="2015-11" db="EMBL/GenBank/DDBJ databases">
        <authorList>
            <person name="Zhang Y."/>
            <person name="Guo Z."/>
        </authorList>
    </citation>
    <scope>NUCLEOTIDE SEQUENCE [LARGE SCALE GENOMIC DNA]</scope>
    <source>
        <strain evidence="2 4">YFY001</strain>
    </source>
</reference>
<keyword evidence="1" id="KW-0812">Transmembrane</keyword>
<name>A0A1L3MFB4_9MICO</name>
<feature type="transmembrane region" description="Helical" evidence="1">
    <location>
        <begin position="162"/>
        <end position="181"/>
    </location>
</feature>
<keyword evidence="1" id="KW-0472">Membrane</keyword>
<keyword evidence="1" id="KW-1133">Transmembrane helix</keyword>
<feature type="transmembrane region" description="Helical" evidence="1">
    <location>
        <begin position="202"/>
        <end position="224"/>
    </location>
</feature>
<evidence type="ECO:0000256" key="1">
    <source>
        <dbReference type="SAM" id="Phobius"/>
    </source>
</evidence>
<sequence>MQHLLDRLSPASPAPELAGWTLVAVLALGFVAATWWPAWRVLRLVVTLVHELGHALVGVACGRRFTGFVLRSDMSGHAVTVGPASGAGVVATTWAGYPAPGIVGALLVGLATAGWAAPTLTLLLVGLLTTLTRVRSALTGLVVVAVLAACAALWWWRDDALQQQVLVGVGLLLLVGAWRHLATMLVGIESRSDPGSLARTTGVPAVLWVASFALVLAGATWLAASSLLGAVGV</sequence>
<gene>
    <name evidence="2" type="ORF">ASJ30_05275</name>
    <name evidence="3" type="ORF">IGS73_05305</name>
</gene>
<feature type="transmembrane region" description="Helical" evidence="1">
    <location>
        <begin position="137"/>
        <end position="156"/>
    </location>
</feature>
<feature type="transmembrane region" description="Helical" evidence="1">
    <location>
        <begin position="17"/>
        <end position="36"/>
    </location>
</feature>
<dbReference type="Proteomes" id="UP000182938">
    <property type="component" value="Chromosome"/>
</dbReference>
<feature type="transmembrane region" description="Helical" evidence="1">
    <location>
        <begin position="102"/>
        <end position="125"/>
    </location>
</feature>
<organism evidence="2 4">
    <name type="scientific">Janibacter indicus</name>
    <dbReference type="NCBI Taxonomy" id="857417"/>
    <lineage>
        <taxon>Bacteria</taxon>
        <taxon>Bacillati</taxon>
        <taxon>Actinomycetota</taxon>
        <taxon>Actinomycetes</taxon>
        <taxon>Micrococcales</taxon>
        <taxon>Intrasporangiaceae</taxon>
        <taxon>Janibacter</taxon>
    </lineage>
</organism>
<dbReference type="Proteomes" id="UP000593998">
    <property type="component" value="Chromosome"/>
</dbReference>
<evidence type="ECO:0000313" key="5">
    <source>
        <dbReference type="Proteomes" id="UP000593998"/>
    </source>
</evidence>
<dbReference type="InterPro" id="IPR049500">
    <property type="entry name" value="Peptidase_M50B-like"/>
</dbReference>
<dbReference type="Pfam" id="PF13398">
    <property type="entry name" value="Peptidase_M50B"/>
    <property type="match status" value="1"/>
</dbReference>
<reference evidence="3 5" key="2">
    <citation type="submission" date="2020-10" db="EMBL/GenBank/DDBJ databases">
        <title>Janibacter indicus TT2 genome sequence.</title>
        <authorList>
            <person name="Lee K."/>
            <person name="Ganzorig M."/>
        </authorList>
    </citation>
    <scope>NUCLEOTIDE SEQUENCE [LARGE SCALE GENOMIC DNA]</scope>
    <source>
        <strain evidence="3 5">TT2</strain>
    </source>
</reference>
<protein>
    <submittedName>
        <fullName evidence="3">M50 family metallopeptidase</fullName>
    </submittedName>
</protein>
<evidence type="ECO:0000313" key="4">
    <source>
        <dbReference type="Proteomes" id="UP000182938"/>
    </source>
</evidence>
<dbReference type="AlphaFoldDB" id="A0A1L3MFB4"/>
<evidence type="ECO:0000313" key="2">
    <source>
        <dbReference type="EMBL" id="APH01020.1"/>
    </source>
</evidence>
<dbReference type="RefSeq" id="WP_072624178.1">
    <property type="nucleotide sequence ID" value="NZ_CP013290.1"/>
</dbReference>
<dbReference type="KEGG" id="jte:ASJ30_05275"/>
<dbReference type="EMBL" id="CP062789">
    <property type="protein sequence ID" value="QOK23805.1"/>
    <property type="molecule type" value="Genomic_DNA"/>
</dbReference>
<dbReference type="EMBL" id="CP013290">
    <property type="protein sequence ID" value="APH01020.1"/>
    <property type="molecule type" value="Genomic_DNA"/>
</dbReference>
<accession>A0A1L3MFB4</accession>
<evidence type="ECO:0000313" key="3">
    <source>
        <dbReference type="EMBL" id="QOK23805.1"/>
    </source>
</evidence>
<keyword evidence="4" id="KW-1185">Reference proteome</keyword>
<proteinExistence type="predicted"/>